<proteinExistence type="predicted"/>
<sequence>ERVTRTGFGVLQACHWFVRERNDEVVTSQSASPQSDCTREKR</sequence>
<evidence type="ECO:0000313" key="2">
    <source>
        <dbReference type="Proteomes" id="UP000838756"/>
    </source>
</evidence>
<comment type="caution">
    <text evidence="1">The sequence shown here is derived from an EMBL/GenBank/DDBJ whole genome shotgun (WGS) entry which is preliminary data.</text>
</comment>
<accession>A0A8S4QW36</accession>
<gene>
    <name evidence="1" type="primary">jg7975</name>
    <name evidence="1" type="ORF">PAEG_LOCUS6267</name>
</gene>
<feature type="non-terminal residue" evidence="1">
    <location>
        <position position="1"/>
    </location>
</feature>
<keyword evidence="2" id="KW-1185">Reference proteome</keyword>
<dbReference type="Proteomes" id="UP000838756">
    <property type="component" value="Unassembled WGS sequence"/>
</dbReference>
<name>A0A8S4QW36_9NEOP</name>
<protein>
    <submittedName>
        <fullName evidence="1">Jg7975 protein</fullName>
    </submittedName>
</protein>
<organism evidence="1 2">
    <name type="scientific">Pararge aegeria aegeria</name>
    <dbReference type="NCBI Taxonomy" id="348720"/>
    <lineage>
        <taxon>Eukaryota</taxon>
        <taxon>Metazoa</taxon>
        <taxon>Ecdysozoa</taxon>
        <taxon>Arthropoda</taxon>
        <taxon>Hexapoda</taxon>
        <taxon>Insecta</taxon>
        <taxon>Pterygota</taxon>
        <taxon>Neoptera</taxon>
        <taxon>Endopterygota</taxon>
        <taxon>Lepidoptera</taxon>
        <taxon>Glossata</taxon>
        <taxon>Ditrysia</taxon>
        <taxon>Papilionoidea</taxon>
        <taxon>Nymphalidae</taxon>
        <taxon>Satyrinae</taxon>
        <taxon>Satyrini</taxon>
        <taxon>Parargina</taxon>
        <taxon>Pararge</taxon>
    </lineage>
</organism>
<reference evidence="1" key="1">
    <citation type="submission" date="2022-03" db="EMBL/GenBank/DDBJ databases">
        <authorList>
            <person name="Lindestad O."/>
        </authorList>
    </citation>
    <scope>NUCLEOTIDE SEQUENCE</scope>
</reference>
<dbReference type="EMBL" id="CAKXAJ010019584">
    <property type="protein sequence ID" value="CAH2218433.1"/>
    <property type="molecule type" value="Genomic_DNA"/>
</dbReference>
<evidence type="ECO:0000313" key="1">
    <source>
        <dbReference type="EMBL" id="CAH2218433.1"/>
    </source>
</evidence>
<dbReference type="AlphaFoldDB" id="A0A8S4QW36"/>